<dbReference type="GO" id="GO:0046474">
    <property type="term" value="P:glycerophospholipid biosynthetic process"/>
    <property type="evidence" value="ECO:0007669"/>
    <property type="project" value="TreeGrafter"/>
</dbReference>
<dbReference type="InterPro" id="IPR011128">
    <property type="entry name" value="G3P_DH_NAD-dep_N"/>
</dbReference>
<dbReference type="GO" id="GO:0005829">
    <property type="term" value="C:cytosol"/>
    <property type="evidence" value="ECO:0007669"/>
    <property type="project" value="TreeGrafter"/>
</dbReference>
<accession>A0A382VS25</accession>
<protein>
    <recommendedName>
        <fullName evidence="6">Glycerol-3-phosphate dehydrogenase (NAD(P)(+))</fullName>
    </recommendedName>
</protein>
<dbReference type="Gene3D" id="1.10.1040.10">
    <property type="entry name" value="N-(1-d-carboxylethyl)-l-norvaline Dehydrogenase, domain 2"/>
    <property type="match status" value="1"/>
</dbReference>
<dbReference type="SUPFAM" id="SSF48179">
    <property type="entry name" value="6-phosphogluconate dehydrogenase C-terminal domain-like"/>
    <property type="match status" value="1"/>
</dbReference>
<feature type="domain" description="Glycerol-3-phosphate dehydrogenase NAD-dependent N-terminal" evidence="3">
    <location>
        <begin position="3"/>
        <end position="125"/>
    </location>
</feature>
<dbReference type="Pfam" id="PF07479">
    <property type="entry name" value="NAD_Gly3P_dh_C"/>
    <property type="match status" value="1"/>
</dbReference>
<comment type="similarity">
    <text evidence="1">Belongs to the NAD-dependent glycerol-3-phosphate dehydrogenase family.</text>
</comment>
<evidence type="ECO:0000259" key="4">
    <source>
        <dbReference type="Pfam" id="PF07479"/>
    </source>
</evidence>
<dbReference type="InterPro" id="IPR013328">
    <property type="entry name" value="6PGD_dom2"/>
</dbReference>
<organism evidence="5">
    <name type="scientific">marine metagenome</name>
    <dbReference type="NCBI Taxonomy" id="408172"/>
    <lineage>
        <taxon>unclassified sequences</taxon>
        <taxon>metagenomes</taxon>
        <taxon>ecological metagenomes</taxon>
    </lineage>
</organism>
<dbReference type="InterPro" id="IPR008927">
    <property type="entry name" value="6-PGluconate_DH-like_C_sf"/>
</dbReference>
<evidence type="ECO:0008006" key="6">
    <source>
        <dbReference type="Google" id="ProtNLM"/>
    </source>
</evidence>
<dbReference type="PANTHER" id="PTHR11728">
    <property type="entry name" value="GLYCEROL-3-PHOSPHATE DEHYDROGENASE"/>
    <property type="match status" value="1"/>
</dbReference>
<dbReference type="PANTHER" id="PTHR11728:SF1">
    <property type="entry name" value="GLYCEROL-3-PHOSPHATE DEHYDROGENASE [NAD(+)] 2, CHLOROPLASTIC"/>
    <property type="match status" value="1"/>
</dbReference>
<dbReference type="Gene3D" id="3.40.50.720">
    <property type="entry name" value="NAD(P)-binding Rossmann-like Domain"/>
    <property type="match status" value="1"/>
</dbReference>
<evidence type="ECO:0000256" key="2">
    <source>
        <dbReference type="ARBA" id="ARBA00023002"/>
    </source>
</evidence>
<proteinExistence type="inferred from homology"/>
<dbReference type="InterPro" id="IPR006109">
    <property type="entry name" value="G3P_DH_NAD-dep_C"/>
</dbReference>
<reference evidence="5" key="1">
    <citation type="submission" date="2018-05" db="EMBL/GenBank/DDBJ databases">
        <authorList>
            <person name="Lanie J.A."/>
            <person name="Ng W.-L."/>
            <person name="Kazmierczak K.M."/>
            <person name="Andrzejewski T.M."/>
            <person name="Davidsen T.M."/>
            <person name="Wayne K.J."/>
            <person name="Tettelin H."/>
            <person name="Glass J.I."/>
            <person name="Rusch D."/>
            <person name="Podicherti R."/>
            <person name="Tsui H.-C.T."/>
            <person name="Winkler M.E."/>
        </authorList>
    </citation>
    <scope>NUCLEOTIDE SEQUENCE</scope>
</reference>
<evidence type="ECO:0000256" key="1">
    <source>
        <dbReference type="ARBA" id="ARBA00011009"/>
    </source>
</evidence>
<evidence type="ECO:0000313" key="5">
    <source>
        <dbReference type="EMBL" id="SVD49376.1"/>
    </source>
</evidence>
<dbReference type="InterPro" id="IPR006168">
    <property type="entry name" value="G3P_DH_NAD-dep"/>
</dbReference>
<dbReference type="PRINTS" id="PR00077">
    <property type="entry name" value="GPDHDRGNASE"/>
</dbReference>
<sequence length="282" mass="29890">KENLSVVRKTKENKKYLPGIKIPESINIEDEILPSLANSSCVLLCVKSTAFKKIAADLSAHMHQGQKLIWATKGLDPDTGETFSETIKRELPSLNKTAIISGPTFAEEVAKGKPTAITLASENIKQLSGLANIMSSSSFRVYTSSDIVGVQLGGAFKNIVAIAVGASDALSLGANARTALISRGLEEMKSIGVSFGAKPETFFGLSGLGDLVLTSTDNQSRNRRLGLLIGSGISLNKAIEKLGTTPEGVYAVKALYNKQALHEDLPIANAVYSILFEGVPAE</sequence>
<dbReference type="GO" id="GO:0047952">
    <property type="term" value="F:glycerol-3-phosphate dehydrogenase [NAD(P)+] activity"/>
    <property type="evidence" value="ECO:0007669"/>
    <property type="project" value="TreeGrafter"/>
</dbReference>
<dbReference type="SUPFAM" id="SSF51735">
    <property type="entry name" value="NAD(P)-binding Rossmann-fold domains"/>
    <property type="match status" value="1"/>
</dbReference>
<dbReference type="GO" id="GO:0005975">
    <property type="term" value="P:carbohydrate metabolic process"/>
    <property type="evidence" value="ECO:0007669"/>
    <property type="project" value="InterPro"/>
</dbReference>
<dbReference type="AlphaFoldDB" id="A0A382VS25"/>
<dbReference type="GO" id="GO:0051287">
    <property type="term" value="F:NAD binding"/>
    <property type="evidence" value="ECO:0007669"/>
    <property type="project" value="InterPro"/>
</dbReference>
<dbReference type="GO" id="GO:0046168">
    <property type="term" value="P:glycerol-3-phosphate catabolic process"/>
    <property type="evidence" value="ECO:0007669"/>
    <property type="project" value="InterPro"/>
</dbReference>
<dbReference type="Pfam" id="PF01210">
    <property type="entry name" value="NAD_Gly3P_dh_N"/>
    <property type="match status" value="1"/>
</dbReference>
<feature type="domain" description="Glycerol-3-phosphate dehydrogenase NAD-dependent C-terminal" evidence="4">
    <location>
        <begin position="146"/>
        <end position="281"/>
    </location>
</feature>
<feature type="non-terminal residue" evidence="5">
    <location>
        <position position="282"/>
    </location>
</feature>
<keyword evidence="2" id="KW-0560">Oxidoreductase</keyword>
<gene>
    <name evidence="5" type="ORF">METZ01_LOCUS402230</name>
</gene>
<dbReference type="InterPro" id="IPR036291">
    <property type="entry name" value="NAD(P)-bd_dom_sf"/>
</dbReference>
<evidence type="ECO:0000259" key="3">
    <source>
        <dbReference type="Pfam" id="PF01210"/>
    </source>
</evidence>
<feature type="non-terminal residue" evidence="5">
    <location>
        <position position="1"/>
    </location>
</feature>
<name>A0A382VS25_9ZZZZ</name>
<dbReference type="PIRSF" id="PIRSF000114">
    <property type="entry name" value="Glycerol-3-P_dh"/>
    <property type="match status" value="1"/>
</dbReference>
<dbReference type="NCBIfam" id="NF000940">
    <property type="entry name" value="PRK00094.1-2"/>
    <property type="match status" value="1"/>
</dbReference>
<dbReference type="PROSITE" id="PS00957">
    <property type="entry name" value="NAD_G3PDH"/>
    <property type="match status" value="1"/>
</dbReference>
<dbReference type="NCBIfam" id="NF000942">
    <property type="entry name" value="PRK00094.1-4"/>
    <property type="match status" value="1"/>
</dbReference>
<dbReference type="EMBL" id="UINC01154213">
    <property type="protein sequence ID" value="SVD49376.1"/>
    <property type="molecule type" value="Genomic_DNA"/>
</dbReference>